<feature type="compositionally biased region" description="Basic residues" evidence="14">
    <location>
        <begin position="95"/>
        <end position="110"/>
    </location>
</feature>
<feature type="region of interest" description="Disordered" evidence="14">
    <location>
        <begin position="64"/>
        <end position="114"/>
    </location>
</feature>
<comment type="subcellular location">
    <subcellularLocation>
        <location evidence="1">Host Golgi apparatus</location>
    </subcellularLocation>
    <subcellularLocation>
        <location evidence="2">Host cytoplasm</location>
    </subcellularLocation>
    <subcellularLocation>
        <location evidence="4">Host endoplasmic reticulum</location>
    </subcellularLocation>
    <subcellularLocation>
        <location evidence="3">Virion</location>
    </subcellularLocation>
</comment>
<dbReference type="GO" id="GO:0039615">
    <property type="term" value="C:T=1 icosahedral viral capsid"/>
    <property type="evidence" value="ECO:0007669"/>
    <property type="project" value="UniProtKB-UniRule"/>
</dbReference>
<evidence type="ECO:0000256" key="9">
    <source>
        <dbReference type="ARBA" id="ARBA00022884"/>
    </source>
</evidence>
<feature type="region of interest" description="Disordered" evidence="14">
    <location>
        <begin position="703"/>
        <end position="722"/>
    </location>
</feature>
<name>A0A9N6YJN0_9VIRU</name>
<keyword evidence="12 13" id="KW-1035">Host cytoplasm</keyword>
<evidence type="ECO:0000256" key="6">
    <source>
        <dbReference type="ARBA" id="ARBA00022561"/>
    </source>
</evidence>
<comment type="similarity">
    <text evidence="5 13">Belongs to the hepevirus capsid protein family.</text>
</comment>
<comment type="function">
    <molecule>Isoform Secreted protein ORF2</molecule>
    <text evidence="13">Plays a role in the inhibition of host antibody-mediated neutralization without blocking viral cell entry.</text>
</comment>
<dbReference type="EMBL" id="BK061576">
    <property type="protein sequence ID" value="DAZ91121.1"/>
    <property type="molecule type" value="Genomic_RNA"/>
</dbReference>
<keyword evidence="8 13" id="KW-0946">Virion</keyword>
<keyword evidence="7" id="KW-1040">Host Golgi apparatus</keyword>
<reference evidence="17" key="2">
    <citation type="submission" date="2022-07" db="EMBL/GenBank/DDBJ databases">
        <authorList>
            <person name="Harding E.F."/>
            <person name="Russo A.G."/>
            <person name="Yan G.J.H."/>
            <person name="Mercer L.K."/>
            <person name="White P.A."/>
        </authorList>
    </citation>
    <scope>NUCLEOTIDE SEQUENCE</scope>
</reference>
<evidence type="ECO:0000256" key="11">
    <source>
        <dbReference type="ARBA" id="ARBA00023184"/>
    </source>
</evidence>
<evidence type="ECO:0000313" key="17">
    <source>
        <dbReference type="EMBL" id="DAZ91121.1"/>
    </source>
</evidence>
<evidence type="ECO:0000256" key="1">
    <source>
        <dbReference type="ARBA" id="ARBA00004136"/>
    </source>
</evidence>
<evidence type="ECO:0000259" key="16">
    <source>
        <dbReference type="Pfam" id="PF20751"/>
    </source>
</evidence>
<dbReference type="GO" id="GO:0005576">
    <property type="term" value="C:extracellular region"/>
    <property type="evidence" value="ECO:0007669"/>
    <property type="project" value="UniProtKB-SubCell"/>
</dbReference>
<evidence type="ECO:0000256" key="13">
    <source>
        <dbReference type="RuleBase" id="RU363023"/>
    </source>
</evidence>
<keyword evidence="11" id="KW-1038">Host endoplasmic reticulum</keyword>
<comment type="function">
    <molecule>Isoform Capsid protein</molecule>
    <text evidence="13">Forms an icosahedral capsid with a T=1 symmetry and a 34 nm diameter. The capsid is composed of 60 copies linked to each other. Binds to the 5' end of the genomic RNA to mediate genome encapsidation.</text>
</comment>
<protein>
    <recommendedName>
        <fullName evidence="13">Pro-secreted protein ORF2</fullName>
        <shortName evidence="13">pORF2</shortName>
    </recommendedName>
    <alternativeName>
        <fullName evidence="13">Protein ORF2</fullName>
    </alternativeName>
    <component>
        <recommendedName>
            <fullName evidence="13">Secreted protein ORF2</fullName>
            <shortName evidence="13">ORF2s</shortName>
        </recommendedName>
    </component>
</protein>
<feature type="domain" description="Hepatitis E virus structural protein 2 N-terminal" evidence="15">
    <location>
        <begin position="133"/>
        <end position="314"/>
    </location>
</feature>
<evidence type="ECO:0000256" key="10">
    <source>
        <dbReference type="ARBA" id="ARBA00023180"/>
    </source>
</evidence>
<comment type="subunit">
    <text evidence="13">Self-assembles to form the capsid.</text>
</comment>
<evidence type="ECO:0000259" key="15">
    <source>
        <dbReference type="Pfam" id="PF03014"/>
    </source>
</evidence>
<evidence type="ECO:0000256" key="2">
    <source>
        <dbReference type="ARBA" id="ARBA00004192"/>
    </source>
</evidence>
<dbReference type="GO" id="GO:0044228">
    <property type="term" value="C:host cell surface"/>
    <property type="evidence" value="ECO:0007669"/>
    <property type="project" value="UniProtKB-SubCell"/>
</dbReference>
<comment type="subcellular location">
    <molecule>Isoform Capsid protein</molecule>
    <subcellularLocation>
        <location evidence="13">Virion</location>
    </subcellularLocation>
    <subcellularLocation>
        <location evidence="13">Host cytoplasm</location>
    </subcellularLocation>
    <subcellularLocation>
        <location evidence="13">Host endoplasmic reticulum</location>
    </subcellularLocation>
    <subcellularLocation>
        <location evidence="13">Host Golgi apparatus</location>
    </subcellularLocation>
    <subcellularLocation>
        <location evidence="13">Host cell surface</location>
    </subcellularLocation>
</comment>
<dbReference type="InterPro" id="IPR004261">
    <property type="entry name" value="SP2_N"/>
</dbReference>
<keyword evidence="10" id="KW-0325">Glycoprotein</keyword>
<sequence>MLPPPYRVLLVPHPSDLKLPVHLTLLPVPTTVPSVALVVSQMFRFPGQLPINKNVRLRAQPNLVRVGPTGPRSGPVPPVRLPTRNARPTSSSRNPSKRSSRTLRRRRVPRGNKQLSAIKSNIRMHSGSRPEQTRSYTINLGPVSSSSKTSGDVILGSWMLSPASLVPASSGSVSTPLTIAASLYSKFRLNSISFRLRSWAPPQVTSYQFSLVFLPETSEMPRQLDISSLRTIRTHVQAMPGANSTLSISPRDLLSTASGWFLCDLDRSNPGLCAPGLVVLVLHGLPSNLFAPTVPYSAPLASVEVTTSVSFAGYKPEPQDASIPSTLTPAATVTVDTTAEGLATFSEPASLTMLKRYNSANPSNGKTGSAIAKIIVNAVDAIGSVCPPPLSWLIQGGCFFARLFIPAGGANAATSSVIYASLQDALDDAPVYSSSKSFSSGPRIANPSSVLVNYGTRTSSASAGFSPSTYSDQCCTQDVVAQPYDIFPEDFFSFQITAAAPISTIAAYPGDFQAFTSDTRWKAYKVVTANYSHFQSGTVFNLFDLSTHVFSWRGTPAPRVVLPQFESAGLVGFAYWGAINYRASSTSTDPSYLRSYVGFFSFTLQSTDVFLFIPFDASPMPASSQFTFHPYRLVTPNTPTNPPPLSAYNPRDDLLDPAFQSSSKIQTQLASLPTSEPFRGPPPGFASDLLDLSVQFQEFDLSDLSEESDEDSAVYSSDPECGYDEPDLVFPEALLISSTRL</sequence>
<dbReference type="GO" id="GO:0003723">
    <property type="term" value="F:RNA binding"/>
    <property type="evidence" value="ECO:0007669"/>
    <property type="project" value="UniProtKB-UniRule"/>
</dbReference>
<evidence type="ECO:0000256" key="3">
    <source>
        <dbReference type="ARBA" id="ARBA00004328"/>
    </source>
</evidence>
<reference evidence="17" key="1">
    <citation type="journal article" date="2022" name="ISME Commun">
        <title>Revealing the uncharacterised diversity of amphibian and reptile viruses.</title>
        <authorList>
            <person name="Harding E.F."/>
            <person name="Russo A.G."/>
            <person name="Yan G.J.H."/>
            <person name="Mercer L.K."/>
            <person name="White P.A."/>
        </authorList>
    </citation>
    <scope>NUCLEOTIDE SEQUENCE</scope>
</reference>
<keyword evidence="6 13" id="KW-0167">Capsid protein</keyword>
<evidence type="ECO:0000256" key="8">
    <source>
        <dbReference type="ARBA" id="ARBA00022844"/>
    </source>
</evidence>
<dbReference type="Pfam" id="PF20751">
    <property type="entry name" value="SP2_M"/>
    <property type="match status" value="1"/>
</dbReference>
<comment type="subcellular location">
    <molecule>Isoform Secreted protein ORF2</molecule>
    <subcellularLocation>
        <location evidence="13">Secreted</location>
    </subcellularLocation>
</comment>
<feature type="domain" description="Structural protein 2 second" evidence="16">
    <location>
        <begin position="331"/>
        <end position="435"/>
    </location>
</feature>
<dbReference type="GO" id="GO:0044177">
    <property type="term" value="C:host cell Golgi apparatus"/>
    <property type="evidence" value="ECO:0007669"/>
    <property type="project" value="UniProtKB-SubCell"/>
</dbReference>
<evidence type="ECO:0000256" key="12">
    <source>
        <dbReference type="ARBA" id="ARBA00023200"/>
    </source>
</evidence>
<evidence type="ECO:0000256" key="5">
    <source>
        <dbReference type="ARBA" id="ARBA00008877"/>
    </source>
</evidence>
<evidence type="ECO:0000256" key="4">
    <source>
        <dbReference type="ARBA" id="ARBA00004354"/>
    </source>
</evidence>
<proteinExistence type="inferred from homology"/>
<dbReference type="InterPro" id="IPR029053">
    <property type="entry name" value="Viral_coat"/>
</dbReference>
<keyword evidence="9 13" id="KW-0694">RNA-binding</keyword>
<dbReference type="GO" id="GO:0044165">
    <property type="term" value="C:host cell endoplasmic reticulum"/>
    <property type="evidence" value="ECO:0007669"/>
    <property type="project" value="UniProtKB-SubCell"/>
</dbReference>
<organism evidence="17">
    <name type="scientific">Newt hepevirus</name>
    <dbReference type="NCBI Taxonomy" id="2969588"/>
    <lineage>
        <taxon>Viruses</taxon>
        <taxon>Riboviria</taxon>
        <taxon>Orthornavirae</taxon>
        <taxon>Kitrinoviricota</taxon>
        <taxon>Alsuviricetes</taxon>
        <taxon>Hepelivirales</taxon>
        <taxon>Hepeviridae</taxon>
        <taxon>Hepevirus</taxon>
    </lineage>
</organism>
<dbReference type="GO" id="GO:0005198">
    <property type="term" value="F:structural molecule activity"/>
    <property type="evidence" value="ECO:0007669"/>
    <property type="project" value="UniProtKB-UniRule"/>
</dbReference>
<dbReference type="InterPro" id="IPR048802">
    <property type="entry name" value="SP2_M"/>
</dbReference>
<dbReference type="Pfam" id="PF03014">
    <property type="entry name" value="SP2"/>
    <property type="match status" value="1"/>
</dbReference>
<evidence type="ECO:0000256" key="7">
    <source>
        <dbReference type="ARBA" id="ARBA00022812"/>
    </source>
</evidence>
<feature type="compositionally biased region" description="Acidic residues" evidence="14">
    <location>
        <begin position="703"/>
        <end position="712"/>
    </location>
</feature>
<dbReference type="Gene3D" id="2.60.120.20">
    <property type="match status" value="1"/>
</dbReference>
<accession>A0A9N6YJN0</accession>
<evidence type="ECO:0000256" key="14">
    <source>
        <dbReference type="SAM" id="MobiDB-lite"/>
    </source>
</evidence>